<dbReference type="EMBL" id="JBANMG010000004">
    <property type="protein sequence ID" value="KAK6954130.1"/>
    <property type="molecule type" value="Genomic_DNA"/>
</dbReference>
<proteinExistence type="predicted"/>
<dbReference type="AlphaFoldDB" id="A0AAX6MN86"/>
<evidence type="ECO:0000256" key="3">
    <source>
        <dbReference type="ARBA" id="ARBA00022630"/>
    </source>
</evidence>
<dbReference type="Gene3D" id="3.50.50.60">
    <property type="entry name" value="FAD/NAD(P)-binding domain"/>
    <property type="match status" value="1"/>
</dbReference>
<protein>
    <recommendedName>
        <fullName evidence="6">FAD-binding domain-containing protein</fullName>
    </recommendedName>
</protein>
<dbReference type="Pfam" id="PF01494">
    <property type="entry name" value="FAD_binding_3"/>
    <property type="match status" value="1"/>
</dbReference>
<keyword evidence="5" id="KW-0560">Oxidoreductase</keyword>
<evidence type="ECO:0000313" key="8">
    <source>
        <dbReference type="Proteomes" id="UP001369815"/>
    </source>
</evidence>
<dbReference type="Proteomes" id="UP001369815">
    <property type="component" value="Unassembled WGS sequence"/>
</dbReference>
<dbReference type="InterPro" id="IPR002938">
    <property type="entry name" value="FAD-bd"/>
</dbReference>
<sequence length="535" mass="58980">MAAQETDVLIVGGGPTGVTLALELAVHKIPFRIVDKELQRSDRSRALGIQPRTLELLNRHGDAQTLVSRGNLSSGTTFYLNGNKAVDIDISGLVEDTAFPLILIISQCETEVYLDECLAKHGFAVERGLEATSIVQDADGVTVKLNSSDGIEETVRAKYVIGADGAHSTVRRAATGLTFQGAAYPQDFILCDAHVRNSKVAWNRFSLCLGRGSLAVFPLKDGTCRVVASRINPKADAEPTLEDFQEMLNRLHPDAGELYDPTWISKFYLHHRGVNSYRDGRLFVAGDAAHIHSPAGAQGMNTGIQDSINLGWKLAKVIQGKRPDSFLDSYDRERRPIGQHLLETSDKMFTWGCSSNPFFIAFRNILFTWVLPWFVSSRDRRANIYKFVSEFGINYRDSPVVGTAPGYSGPIMGGDRVPDKIIKSMGQERQFLELITPNTHHLVLLSGIGSDAVAEKAMREVLSDFENNNSAEAKVHLILDEGADEVSVSGHVDVGNHLHGLFGCSKPSYIYIRPDGYIEHIGLLSQFEALLEWLR</sequence>
<dbReference type="GO" id="GO:0016709">
    <property type="term" value="F:oxidoreductase activity, acting on paired donors, with incorporation or reduction of molecular oxygen, NAD(P)H as one donor, and incorporation of one atom of oxygen"/>
    <property type="evidence" value="ECO:0007669"/>
    <property type="project" value="UniProtKB-ARBA"/>
</dbReference>
<accession>A0AAX6MN86</accession>
<dbReference type="PANTHER" id="PTHR43004:SF19">
    <property type="entry name" value="BINDING MONOOXYGENASE, PUTATIVE (JCVI)-RELATED"/>
    <property type="match status" value="1"/>
</dbReference>
<evidence type="ECO:0000256" key="4">
    <source>
        <dbReference type="ARBA" id="ARBA00022827"/>
    </source>
</evidence>
<evidence type="ECO:0000259" key="6">
    <source>
        <dbReference type="Pfam" id="PF01494"/>
    </source>
</evidence>
<comment type="caution">
    <text evidence="7">The sequence shown here is derived from an EMBL/GenBank/DDBJ whole genome shotgun (WGS) entry which is preliminary data.</text>
</comment>
<dbReference type="PRINTS" id="PR00420">
    <property type="entry name" value="RNGMNOXGNASE"/>
</dbReference>
<reference evidence="7 8" key="1">
    <citation type="journal article" date="2024" name="Front Chem Biol">
        <title>Unveiling the potential of Daldinia eschscholtzii MFLUCC 19-0629 through bioactivity and bioinformatics studies for enhanced sustainable agriculture production.</title>
        <authorList>
            <person name="Brooks S."/>
            <person name="Weaver J.A."/>
            <person name="Klomchit A."/>
            <person name="Alharthi S.A."/>
            <person name="Onlamun T."/>
            <person name="Nurani R."/>
            <person name="Vong T.K."/>
            <person name="Alberti F."/>
            <person name="Greco C."/>
        </authorList>
    </citation>
    <scope>NUCLEOTIDE SEQUENCE [LARGE SCALE GENOMIC DNA]</scope>
    <source>
        <strain evidence="7">MFLUCC 19-0629</strain>
    </source>
</reference>
<evidence type="ECO:0000256" key="2">
    <source>
        <dbReference type="ARBA" id="ARBA00005179"/>
    </source>
</evidence>
<comment type="cofactor">
    <cofactor evidence="1">
        <name>FAD</name>
        <dbReference type="ChEBI" id="CHEBI:57692"/>
    </cofactor>
</comment>
<keyword evidence="3" id="KW-0285">Flavoprotein</keyword>
<gene>
    <name evidence="7" type="ORF">Daesc_004092</name>
</gene>
<name>A0AAX6MN86_9PEZI</name>
<dbReference type="Gene3D" id="3.40.30.120">
    <property type="match status" value="1"/>
</dbReference>
<evidence type="ECO:0000313" key="7">
    <source>
        <dbReference type="EMBL" id="KAK6954130.1"/>
    </source>
</evidence>
<keyword evidence="4" id="KW-0274">FAD</keyword>
<dbReference type="GO" id="GO:0071949">
    <property type="term" value="F:FAD binding"/>
    <property type="evidence" value="ECO:0007669"/>
    <property type="project" value="InterPro"/>
</dbReference>
<evidence type="ECO:0000256" key="1">
    <source>
        <dbReference type="ARBA" id="ARBA00001974"/>
    </source>
</evidence>
<dbReference type="Gene3D" id="3.30.70.2450">
    <property type="match status" value="1"/>
</dbReference>
<organism evidence="7 8">
    <name type="scientific">Daldinia eschscholtzii</name>
    <dbReference type="NCBI Taxonomy" id="292717"/>
    <lineage>
        <taxon>Eukaryota</taxon>
        <taxon>Fungi</taxon>
        <taxon>Dikarya</taxon>
        <taxon>Ascomycota</taxon>
        <taxon>Pezizomycotina</taxon>
        <taxon>Sordariomycetes</taxon>
        <taxon>Xylariomycetidae</taxon>
        <taxon>Xylariales</taxon>
        <taxon>Hypoxylaceae</taxon>
        <taxon>Daldinia</taxon>
    </lineage>
</organism>
<dbReference type="InterPro" id="IPR050641">
    <property type="entry name" value="RIFMO-like"/>
</dbReference>
<dbReference type="PANTHER" id="PTHR43004">
    <property type="entry name" value="TRK SYSTEM POTASSIUM UPTAKE PROTEIN"/>
    <property type="match status" value="1"/>
</dbReference>
<dbReference type="SUPFAM" id="SSF51905">
    <property type="entry name" value="FAD/NAD(P)-binding domain"/>
    <property type="match status" value="1"/>
</dbReference>
<comment type="pathway">
    <text evidence="2">Secondary metabolite biosynthesis.</text>
</comment>
<evidence type="ECO:0000256" key="5">
    <source>
        <dbReference type="ARBA" id="ARBA00023002"/>
    </source>
</evidence>
<dbReference type="InterPro" id="IPR036188">
    <property type="entry name" value="FAD/NAD-bd_sf"/>
</dbReference>
<feature type="domain" description="FAD-binding" evidence="6">
    <location>
        <begin position="5"/>
        <end position="344"/>
    </location>
</feature>
<keyword evidence="8" id="KW-1185">Reference proteome</keyword>